<organism evidence="2">
    <name type="scientific">Fructobacillus tropaeoli</name>
    <dbReference type="NCBI Taxonomy" id="709323"/>
    <lineage>
        <taxon>Bacteria</taxon>
        <taxon>Bacillati</taxon>
        <taxon>Bacillota</taxon>
        <taxon>Bacilli</taxon>
        <taxon>Lactobacillales</taxon>
        <taxon>Lactobacillaceae</taxon>
        <taxon>Fructobacillus</taxon>
    </lineage>
</organism>
<dbReference type="RefSeq" id="WP_059394270.1">
    <property type="nucleotide sequence ID" value="NZ_DF968090.1"/>
</dbReference>
<dbReference type="EMBL" id="DF968090">
    <property type="protein sequence ID" value="GAP04936.1"/>
    <property type="molecule type" value="Genomic_DNA"/>
</dbReference>
<keyword evidence="1" id="KW-0732">Signal</keyword>
<proteinExistence type="predicted"/>
<dbReference type="InterPro" id="IPR013783">
    <property type="entry name" value="Ig-like_fold"/>
</dbReference>
<dbReference type="STRING" id="709323.GCA_001047135_01504"/>
<dbReference type="Pfam" id="PF13199">
    <property type="entry name" value="Glyco_hydro_66"/>
    <property type="match status" value="1"/>
</dbReference>
<reference evidence="2" key="1">
    <citation type="journal article" date="2015" name="BMC Genomics">
        <title>Comparative genomics of Fructobacillus spp. and Leuconostoc spp. reveals niche-specific evolution of Fructobacillus spp.</title>
        <authorList>
            <person name="Endo A."/>
            <person name="Tanizawa Y."/>
            <person name="Tanaka N."/>
            <person name="Maeno S."/>
            <person name="Kumar H."/>
            <person name="Shiwa Y."/>
            <person name="Okada S."/>
            <person name="Yoshikawa H."/>
            <person name="Dicks L."/>
            <person name="Nakagawa J."/>
            <person name="Arita M."/>
        </authorList>
    </citation>
    <scope>NUCLEOTIDE SEQUENCE [LARGE SCALE GENOMIC DNA]</scope>
    <source>
        <strain evidence="2">F214-1</strain>
    </source>
</reference>
<dbReference type="InterPro" id="IPR025092">
    <property type="entry name" value="Glyco_hydro_66"/>
</dbReference>
<dbReference type="Proteomes" id="UP000064514">
    <property type="component" value="Unassembled WGS sequence"/>
</dbReference>
<dbReference type="Gene3D" id="2.60.40.10">
    <property type="entry name" value="Immunoglobulins"/>
    <property type="match status" value="1"/>
</dbReference>
<dbReference type="Gene3D" id="3.20.20.80">
    <property type="entry name" value="Glycosidases"/>
    <property type="match status" value="1"/>
</dbReference>
<dbReference type="AlphaFoldDB" id="A0A3F3H3N2"/>
<evidence type="ECO:0000313" key="2">
    <source>
        <dbReference type="EMBL" id="GAP04936.1"/>
    </source>
</evidence>
<name>A0A3F3H3N2_9LACO</name>
<evidence type="ECO:0000256" key="1">
    <source>
        <dbReference type="ARBA" id="ARBA00022729"/>
    </source>
</evidence>
<sequence length="607" mass="69793">MMADIDYGYLKDDDGQRFYPITNYEVLTNKPDLSGFAKKSEIKTNSADLANKFSNLKTDKAIYNPNDVVTFNLTLNQSIAKVLVTKFKNEHNLGSEVVYGYGNNFEYQWQVNGDDNAQYLVKFSNLDGNGNVVFSDFIAVNVNSNPGVFPIMGFLSKYNNYDPNGQQKIIDYLNRLHINYVQYYDWFEYHDIPLYTGDRNQPSAYWTDFANRPTRLDVIQKYLELCHERNMKSMAYGLMYGASTNQNQNGWNESSFLYNSPTSSPNPGNVAVNPLPHPMFKNDIYILNFLSDDVKPKIFSAWQKVFNALPFDGWHIDTLGDFGTKYIYNSGSVDSNFLANVGYKYFVMNARNYFGSGKQLGVNAVATYGYDAVASQDVNYLYSEQWDFEAKSYDDLLQKIKQMRSNRNDIGLIIPAYMHKNKNWWNTNNQFNTDGVKLANDVIIAGGASHLEMGEHMLSREYFPNSDISMSQDLIDYLPKQYDFMVAYHRELSIKNPTDYFVMNTHKNSKNYVNTSMFTAIENSDQWITSVSIINTNGLNGNDWQDANADRKLPEPVYNEQAKFNSKFSHVYCATIENPDPIELSQDQWGNFTIPEIKNYTLVWGVR</sequence>
<protein>
    <submittedName>
        <fullName evidence="2">Dextranase</fullName>
    </submittedName>
</protein>
<gene>
    <name evidence="2" type="primary">dexA</name>
    <name evidence="2" type="ORF">FTRO_0130080</name>
</gene>
<accession>A0A3F3H3N2</accession>